<dbReference type="PROSITE" id="PS51083">
    <property type="entry name" value="ZF_HIT"/>
    <property type="match status" value="1"/>
</dbReference>
<dbReference type="InterPro" id="IPR039646">
    <property type="entry name" value="ZNHIT2"/>
</dbReference>
<name>A0A0D0D2E0_9AGAR</name>
<feature type="domain" description="HIT-type" evidence="3">
    <location>
        <begin position="5"/>
        <end position="38"/>
    </location>
</feature>
<dbReference type="GO" id="GO:0008270">
    <property type="term" value="F:zinc ion binding"/>
    <property type="evidence" value="ECO:0007669"/>
    <property type="project" value="UniProtKB-UniRule"/>
</dbReference>
<feature type="compositionally biased region" description="Basic and acidic residues" evidence="2">
    <location>
        <begin position="397"/>
        <end position="407"/>
    </location>
</feature>
<proteinExistence type="predicted"/>
<dbReference type="Pfam" id="PF04438">
    <property type="entry name" value="zf-HIT"/>
    <property type="match status" value="1"/>
</dbReference>
<dbReference type="InterPro" id="IPR007529">
    <property type="entry name" value="Znf_HIT"/>
</dbReference>
<reference evidence="4 5" key="1">
    <citation type="submission" date="2014-04" db="EMBL/GenBank/DDBJ databases">
        <title>Evolutionary Origins and Diversification of the Mycorrhizal Mutualists.</title>
        <authorList>
            <consortium name="DOE Joint Genome Institute"/>
            <consortium name="Mycorrhizal Genomics Consortium"/>
            <person name="Kohler A."/>
            <person name="Kuo A."/>
            <person name="Nagy L.G."/>
            <person name="Floudas D."/>
            <person name="Copeland A."/>
            <person name="Barry K.W."/>
            <person name="Cichocki N."/>
            <person name="Veneault-Fourrey C."/>
            <person name="LaButti K."/>
            <person name="Lindquist E.A."/>
            <person name="Lipzen A."/>
            <person name="Lundell T."/>
            <person name="Morin E."/>
            <person name="Murat C."/>
            <person name="Riley R."/>
            <person name="Ohm R."/>
            <person name="Sun H."/>
            <person name="Tunlid A."/>
            <person name="Henrissat B."/>
            <person name="Grigoriev I.V."/>
            <person name="Hibbett D.S."/>
            <person name="Martin F."/>
        </authorList>
    </citation>
    <scope>NUCLEOTIDE SEQUENCE [LARGE SCALE GENOMIC DNA]</scope>
    <source>
        <strain evidence="4 5">FD-317 M1</strain>
    </source>
</reference>
<keyword evidence="1" id="KW-0862">Zinc</keyword>
<sequence length="419" mass="46715">MQEICKICTRQVSRYTCPECNIPYCSSTCFKSPLHTNCSEAFYKKQIQENVQPAQSQERLKMMEILKRFEENNFDIEDEGDDDEDDEDDLARRFESVDIASASPDALWSLLTQEERDRFIKALEDPSSSLAQNLLQRLESKPWWEEPSSSFPELIQVPESMVKPFPTGPPLIYNMIAICIAYAFTTRQLATSSLSSDSDADHQQATGLLTSLVPFLFDKKSTTLYMNISDAVQDVWSRLDKSTINSNPTSPSSSSPSPSLFTILMLDTATLLRPMHIGVISSSSSSSSSSAPRSTSTSPFDIASHPNRTPIYVLSDLHHLFDPLTRKTSSSSSSSSSSSKHITHKLLFYAAHILSTPPLVLKSLTEDVERRMREMEKVDQEAEGASASTARAGTETRNGEGEEENGRRNTSIKPLIEEI</sequence>
<feature type="region of interest" description="Disordered" evidence="2">
    <location>
        <begin position="377"/>
        <end position="419"/>
    </location>
</feature>
<evidence type="ECO:0000256" key="1">
    <source>
        <dbReference type="PROSITE-ProRule" id="PRU00453"/>
    </source>
</evidence>
<dbReference type="PANTHER" id="PTHR15555:SF0">
    <property type="entry name" value="ZINC FINGER HIT DOMAIN-CONTAINING PROTEIN 2"/>
    <property type="match status" value="1"/>
</dbReference>
<feature type="compositionally biased region" description="Low complexity" evidence="2">
    <location>
        <begin position="281"/>
        <end position="299"/>
    </location>
</feature>
<accession>A0A0D0D2E0</accession>
<organism evidence="4 5">
    <name type="scientific">Collybiopsis luxurians FD-317 M1</name>
    <dbReference type="NCBI Taxonomy" id="944289"/>
    <lineage>
        <taxon>Eukaryota</taxon>
        <taxon>Fungi</taxon>
        <taxon>Dikarya</taxon>
        <taxon>Basidiomycota</taxon>
        <taxon>Agaricomycotina</taxon>
        <taxon>Agaricomycetes</taxon>
        <taxon>Agaricomycetidae</taxon>
        <taxon>Agaricales</taxon>
        <taxon>Marasmiineae</taxon>
        <taxon>Omphalotaceae</taxon>
        <taxon>Collybiopsis</taxon>
        <taxon>Collybiopsis luxurians</taxon>
    </lineage>
</organism>
<keyword evidence="1" id="KW-0863">Zinc-finger</keyword>
<dbReference type="SUPFAM" id="SSF144232">
    <property type="entry name" value="HIT/MYND zinc finger-like"/>
    <property type="match status" value="1"/>
</dbReference>
<protein>
    <recommendedName>
        <fullName evidence="3">HIT-type domain-containing protein</fullName>
    </recommendedName>
</protein>
<evidence type="ECO:0000256" key="2">
    <source>
        <dbReference type="SAM" id="MobiDB-lite"/>
    </source>
</evidence>
<dbReference type="PANTHER" id="PTHR15555">
    <property type="entry name" value="ZINC FINGER HIT DOMAIN CONTAINING PROTEIN 2 PROTEIN FON -RELATED"/>
    <property type="match status" value="1"/>
</dbReference>
<keyword evidence="5" id="KW-1185">Reference proteome</keyword>
<keyword evidence="1" id="KW-0479">Metal-binding</keyword>
<gene>
    <name evidence="4" type="ORF">GYMLUDRAFT_72076</name>
</gene>
<dbReference type="CDD" id="cd23024">
    <property type="entry name" value="zf-HIT_ZNHIT2-3"/>
    <property type="match status" value="1"/>
</dbReference>
<evidence type="ECO:0000313" key="4">
    <source>
        <dbReference type="EMBL" id="KIK63378.1"/>
    </source>
</evidence>
<dbReference type="Proteomes" id="UP000053593">
    <property type="component" value="Unassembled WGS sequence"/>
</dbReference>
<dbReference type="OrthoDB" id="18412at2759"/>
<evidence type="ECO:0000313" key="5">
    <source>
        <dbReference type="Proteomes" id="UP000053593"/>
    </source>
</evidence>
<dbReference type="AlphaFoldDB" id="A0A0D0D2E0"/>
<dbReference type="Gene3D" id="3.30.60.190">
    <property type="match status" value="1"/>
</dbReference>
<dbReference type="HOGENOM" id="CLU_041572_0_0_1"/>
<feature type="region of interest" description="Disordered" evidence="2">
    <location>
        <begin position="281"/>
        <end position="303"/>
    </location>
</feature>
<dbReference type="EMBL" id="KN834764">
    <property type="protein sequence ID" value="KIK63378.1"/>
    <property type="molecule type" value="Genomic_DNA"/>
</dbReference>
<evidence type="ECO:0000259" key="3">
    <source>
        <dbReference type="PROSITE" id="PS51083"/>
    </source>
</evidence>